<name>A0A160DVZ6_9GAMM</name>
<sequence>MPAAVPGFLLRHLAWPLLALVLATLVLRTFGGDQWLADRLYAWEGHAWSLKSHPVTATLIHDFGKQASTALWLAAAAAWLTATIRPRLRRWRRPLGYLALATLTATLLVAWTKSWTNVDCPWDLVRYGGERPLTGLFALRPAGLPRGICFPAGHASAGYAWVALYFFLRATRPAWRWAGLAAGLGLGAVFGIGQQLRGAHFLSHDLWTLAICWLVALAGYAVLVRGVTDVEPAR</sequence>
<proteinExistence type="predicted"/>
<feature type="transmembrane region" description="Helical" evidence="1">
    <location>
        <begin position="12"/>
        <end position="30"/>
    </location>
</feature>
<dbReference type="KEGG" id="dko:I596_2753"/>
<dbReference type="STRING" id="1300342.I596_2753"/>
<dbReference type="Pfam" id="PF01569">
    <property type="entry name" value="PAP2"/>
    <property type="match status" value="1"/>
</dbReference>
<dbReference type="EMBL" id="CP015249">
    <property type="protein sequence ID" value="ANB18748.1"/>
    <property type="molecule type" value="Genomic_DNA"/>
</dbReference>
<evidence type="ECO:0000256" key="1">
    <source>
        <dbReference type="SAM" id="Phobius"/>
    </source>
</evidence>
<dbReference type="AlphaFoldDB" id="A0A160DVZ6"/>
<dbReference type="SUPFAM" id="SSF48317">
    <property type="entry name" value="Acid phosphatase/Vanadium-dependent haloperoxidase"/>
    <property type="match status" value="1"/>
</dbReference>
<accession>A0A160DVZ6</accession>
<evidence type="ECO:0000313" key="3">
    <source>
        <dbReference type="EMBL" id="ANB18748.1"/>
    </source>
</evidence>
<dbReference type="RefSeq" id="WP_067648659.1">
    <property type="nucleotide sequence ID" value="NZ_CP015249.1"/>
</dbReference>
<feature type="transmembrane region" description="Helical" evidence="1">
    <location>
        <begin position="175"/>
        <end position="194"/>
    </location>
</feature>
<evidence type="ECO:0000259" key="2">
    <source>
        <dbReference type="Pfam" id="PF01569"/>
    </source>
</evidence>
<dbReference type="Proteomes" id="UP000076830">
    <property type="component" value="Chromosome"/>
</dbReference>
<feature type="transmembrane region" description="Helical" evidence="1">
    <location>
        <begin position="95"/>
        <end position="112"/>
    </location>
</feature>
<keyword evidence="1" id="KW-0812">Transmembrane</keyword>
<dbReference type="OrthoDB" id="7348799at2"/>
<dbReference type="InterPro" id="IPR036938">
    <property type="entry name" value="PAP2/HPO_sf"/>
</dbReference>
<gene>
    <name evidence="3" type="ORF">I596_2753</name>
</gene>
<feature type="transmembrane region" description="Helical" evidence="1">
    <location>
        <begin position="144"/>
        <end position="168"/>
    </location>
</feature>
<keyword evidence="1" id="KW-0472">Membrane</keyword>
<keyword evidence="4" id="KW-1185">Reference proteome</keyword>
<keyword evidence="1" id="KW-1133">Transmembrane helix</keyword>
<feature type="transmembrane region" description="Helical" evidence="1">
    <location>
        <begin position="206"/>
        <end position="224"/>
    </location>
</feature>
<organism evidence="3 4">
    <name type="scientific">Dokdonella koreensis DS-123</name>
    <dbReference type="NCBI Taxonomy" id="1300342"/>
    <lineage>
        <taxon>Bacteria</taxon>
        <taxon>Pseudomonadati</taxon>
        <taxon>Pseudomonadota</taxon>
        <taxon>Gammaproteobacteria</taxon>
        <taxon>Lysobacterales</taxon>
        <taxon>Rhodanobacteraceae</taxon>
        <taxon>Dokdonella</taxon>
    </lineage>
</organism>
<dbReference type="PATRIC" id="fig|1300342.3.peg.2678"/>
<dbReference type="InterPro" id="IPR000326">
    <property type="entry name" value="PAP2/HPO"/>
</dbReference>
<reference evidence="3 4" key="1">
    <citation type="submission" date="2016-04" db="EMBL/GenBank/DDBJ databases">
        <title>Complete genome sequence of Dokdonella koreensis DS-123T.</title>
        <authorList>
            <person name="Kim J.F."/>
            <person name="Lee H."/>
            <person name="Kwak M.-J."/>
        </authorList>
    </citation>
    <scope>NUCLEOTIDE SEQUENCE [LARGE SCALE GENOMIC DNA]</scope>
    <source>
        <strain evidence="3 4">DS-123</strain>
    </source>
</reference>
<protein>
    <recommendedName>
        <fullName evidence="2">Phosphatidic acid phosphatase type 2/haloperoxidase domain-containing protein</fullName>
    </recommendedName>
</protein>
<evidence type="ECO:0000313" key="4">
    <source>
        <dbReference type="Proteomes" id="UP000076830"/>
    </source>
</evidence>
<feature type="domain" description="Phosphatidic acid phosphatase type 2/haloperoxidase" evidence="2">
    <location>
        <begin position="96"/>
        <end position="222"/>
    </location>
</feature>
<dbReference type="CDD" id="cd03396">
    <property type="entry name" value="PAP2_like_6"/>
    <property type="match status" value="1"/>
</dbReference>